<dbReference type="EMBL" id="BSEC01000001">
    <property type="protein sequence ID" value="GLI91452.1"/>
    <property type="molecule type" value="Genomic_DNA"/>
</dbReference>
<feature type="domain" description="2Fe-2S ferredoxin-type" evidence="2">
    <location>
        <begin position="2"/>
        <end position="95"/>
    </location>
</feature>
<dbReference type="InterPro" id="IPR006058">
    <property type="entry name" value="2Fe2S_fd_BS"/>
</dbReference>
<reference evidence="4" key="1">
    <citation type="journal article" date="2023" name="Int. J. Syst. Evol. Microbiol.">
        <title>Methylocystis iwaonis sp. nov., a type II methane-oxidizing bacterium from surface soil of a rice paddy field in Japan, and emended description of the genus Methylocystis (ex Whittenbury et al. 1970) Bowman et al. 1993.</title>
        <authorList>
            <person name="Kaise H."/>
            <person name="Sawadogo J.B."/>
            <person name="Alam M.S."/>
            <person name="Ueno C."/>
            <person name="Dianou D."/>
            <person name="Shinjo R."/>
            <person name="Asakawa S."/>
        </authorList>
    </citation>
    <scope>NUCLEOTIDE SEQUENCE</scope>
    <source>
        <strain evidence="4">LMG27198</strain>
    </source>
</reference>
<comment type="cofactor">
    <cofactor evidence="1">
        <name>[2Fe-2S] cluster</name>
        <dbReference type="ChEBI" id="CHEBI:190135"/>
    </cofactor>
</comment>
<dbReference type="Pfam" id="PF00970">
    <property type="entry name" value="FAD_binding_6"/>
    <property type="match status" value="1"/>
</dbReference>
<dbReference type="GO" id="GO:0051537">
    <property type="term" value="F:2 iron, 2 sulfur cluster binding"/>
    <property type="evidence" value="ECO:0007669"/>
    <property type="project" value="InterPro"/>
</dbReference>
<comment type="caution">
    <text evidence="4">The sequence shown here is derived from an EMBL/GenBank/DDBJ whole genome shotgun (WGS) entry which is preliminary data.</text>
</comment>
<dbReference type="Gene3D" id="3.40.50.80">
    <property type="entry name" value="Nucleotide-binding domain of ferredoxin-NADP reductase (FNR) module"/>
    <property type="match status" value="1"/>
</dbReference>
<dbReference type="InterPro" id="IPR001041">
    <property type="entry name" value="2Fe-2S_ferredoxin-type"/>
</dbReference>
<dbReference type="PROSITE" id="PS00197">
    <property type="entry name" value="2FE2S_FER_1"/>
    <property type="match status" value="1"/>
</dbReference>
<dbReference type="InterPro" id="IPR036010">
    <property type="entry name" value="2Fe-2S_ferredoxin-like_sf"/>
</dbReference>
<dbReference type="InterPro" id="IPR012675">
    <property type="entry name" value="Beta-grasp_dom_sf"/>
</dbReference>
<evidence type="ECO:0000259" key="2">
    <source>
        <dbReference type="PROSITE" id="PS51085"/>
    </source>
</evidence>
<evidence type="ECO:0000259" key="3">
    <source>
        <dbReference type="PROSITE" id="PS51384"/>
    </source>
</evidence>
<dbReference type="SUPFAM" id="SSF52343">
    <property type="entry name" value="Ferredoxin reductase-like, C-terminal NADP-linked domain"/>
    <property type="match status" value="1"/>
</dbReference>
<evidence type="ECO:0000313" key="4">
    <source>
        <dbReference type="EMBL" id="GLI91452.1"/>
    </source>
</evidence>
<dbReference type="InterPro" id="IPR001433">
    <property type="entry name" value="OxRdtase_FAD/NAD-bd"/>
</dbReference>
<keyword evidence="4" id="KW-0223">Dioxygenase</keyword>
<proteinExistence type="predicted"/>
<evidence type="ECO:0000256" key="1">
    <source>
        <dbReference type="ARBA" id="ARBA00034078"/>
    </source>
</evidence>
<keyword evidence="5" id="KW-1185">Reference proteome</keyword>
<keyword evidence="4" id="KW-0560">Oxidoreductase</keyword>
<dbReference type="RefSeq" id="WP_281800100.1">
    <property type="nucleotide sequence ID" value="NZ_BSEC01000001.1"/>
</dbReference>
<dbReference type="Gene3D" id="3.10.20.30">
    <property type="match status" value="1"/>
</dbReference>
<dbReference type="PANTHER" id="PTHR47354">
    <property type="entry name" value="NADH OXIDOREDUCTASE HCR"/>
    <property type="match status" value="1"/>
</dbReference>
<feature type="domain" description="FAD-binding FR-type" evidence="3">
    <location>
        <begin position="103"/>
        <end position="208"/>
    </location>
</feature>
<dbReference type="InterPro" id="IPR017938">
    <property type="entry name" value="Riboflavin_synthase-like_b-brl"/>
</dbReference>
<dbReference type="SUPFAM" id="SSF63380">
    <property type="entry name" value="Riboflavin synthase domain-like"/>
    <property type="match status" value="1"/>
</dbReference>
<gene>
    <name evidence="4" type="primary">antC_1</name>
    <name evidence="4" type="ORF">LMG27198_04440</name>
</gene>
<dbReference type="Gene3D" id="2.40.30.10">
    <property type="entry name" value="Translation factors"/>
    <property type="match status" value="1"/>
</dbReference>
<dbReference type="PROSITE" id="PS51085">
    <property type="entry name" value="2FE2S_FER_2"/>
    <property type="match status" value="1"/>
</dbReference>
<dbReference type="InterPro" id="IPR039261">
    <property type="entry name" value="FNR_nucleotide-bd"/>
</dbReference>
<dbReference type="InterPro" id="IPR017927">
    <property type="entry name" value="FAD-bd_FR_type"/>
</dbReference>
<dbReference type="AlphaFoldDB" id="A0A9W6GQY2"/>
<dbReference type="PANTHER" id="PTHR47354:SF5">
    <property type="entry name" value="PROTEIN RFBI"/>
    <property type="match status" value="1"/>
</dbReference>
<organism evidence="4 5">
    <name type="scientific">Methylocystis echinoides</name>
    <dbReference type="NCBI Taxonomy" id="29468"/>
    <lineage>
        <taxon>Bacteria</taxon>
        <taxon>Pseudomonadati</taxon>
        <taxon>Pseudomonadota</taxon>
        <taxon>Alphaproteobacteria</taxon>
        <taxon>Hyphomicrobiales</taxon>
        <taxon>Methylocystaceae</taxon>
        <taxon>Methylocystis</taxon>
    </lineage>
</organism>
<dbReference type="CDD" id="cd00207">
    <property type="entry name" value="fer2"/>
    <property type="match status" value="1"/>
</dbReference>
<dbReference type="GO" id="GO:0051213">
    <property type="term" value="F:dioxygenase activity"/>
    <property type="evidence" value="ECO:0007669"/>
    <property type="project" value="UniProtKB-KW"/>
</dbReference>
<name>A0A9W6GQY2_9HYPH</name>
<dbReference type="PRINTS" id="PR00410">
    <property type="entry name" value="PHEHYDRXLASE"/>
</dbReference>
<dbReference type="InterPro" id="IPR008333">
    <property type="entry name" value="Cbr1-like_FAD-bd_dom"/>
</dbReference>
<dbReference type="Pfam" id="PF00175">
    <property type="entry name" value="NAD_binding_1"/>
    <property type="match status" value="1"/>
</dbReference>
<evidence type="ECO:0000313" key="5">
    <source>
        <dbReference type="Proteomes" id="UP001144323"/>
    </source>
</evidence>
<dbReference type="InterPro" id="IPR050415">
    <property type="entry name" value="MRET"/>
</dbReference>
<protein>
    <submittedName>
        <fullName evidence="4">Anthranilate dioxygenase reductase</fullName>
    </submittedName>
</protein>
<dbReference type="Pfam" id="PF00111">
    <property type="entry name" value="Fer2"/>
    <property type="match status" value="1"/>
</dbReference>
<dbReference type="SUPFAM" id="SSF54292">
    <property type="entry name" value="2Fe-2S ferredoxin-like"/>
    <property type="match status" value="1"/>
</dbReference>
<dbReference type="PRINTS" id="PR00371">
    <property type="entry name" value="FPNCR"/>
</dbReference>
<accession>A0A9W6GQY2</accession>
<dbReference type="Proteomes" id="UP001144323">
    <property type="component" value="Unassembled WGS sequence"/>
</dbReference>
<sequence>MYKVNLLTRDGATIAFDAEPEETLLAAAERANIYPPSSCRQGGCGVCRVTAVSGDITLDAYSEAALSESARAAGETLLCCAHAQSDVTLHAPYDQQAVAFAPEPVRRATLVALEPAGASAMRLQLQYQDDPEHGRAAQFLAGQFAELELPGAGVKRAYSIASTPNWDGALEFLVRLQPQGAFSTYLRERAAPGDELIVHGPKGQFTLDDASLAPRWFVCGGTGLAPALSMLRQMAEFADARACRLFFGVNRVEEVFARDAIDALQAALPQLSVTLCVWKPESDWRGFTGTPAEAMAQALAGTTEQPDIYVCGPPALIDAVTRAAAGGAGRVFCEQFAPA</sequence>
<dbReference type="PROSITE" id="PS51384">
    <property type="entry name" value="FAD_FR"/>
    <property type="match status" value="1"/>
</dbReference>
<dbReference type="InterPro" id="IPR001709">
    <property type="entry name" value="Flavoprot_Pyr_Nucl_cyt_Rdtase"/>
</dbReference>